<keyword evidence="3" id="KW-0645">Protease</keyword>
<keyword evidence="5" id="KW-0378">Hydrolase</keyword>
<dbReference type="Gene3D" id="2.40.30.40">
    <property type="entry name" value="Peptidase M42, domain 2"/>
    <property type="match status" value="1"/>
</dbReference>
<evidence type="ECO:0000256" key="4">
    <source>
        <dbReference type="ARBA" id="ARBA00022723"/>
    </source>
</evidence>
<feature type="binding site" evidence="8">
    <location>
        <position position="187"/>
    </location>
    <ligand>
        <name>Zn(2+)</name>
        <dbReference type="ChEBI" id="CHEBI:29105"/>
        <label>1</label>
    </ligand>
</feature>
<dbReference type="PANTHER" id="PTHR32481:SF0">
    <property type="entry name" value="AMINOPEPTIDASE YPDE-RELATED"/>
    <property type="match status" value="1"/>
</dbReference>
<comment type="caution">
    <text evidence="9">The sequence shown here is derived from an EMBL/GenBank/DDBJ whole genome shotgun (WGS) entry which is preliminary data.</text>
</comment>
<evidence type="ECO:0000256" key="8">
    <source>
        <dbReference type="PIRSR" id="PIRSR001123-2"/>
    </source>
</evidence>
<dbReference type="PANTHER" id="PTHR32481">
    <property type="entry name" value="AMINOPEPTIDASE"/>
    <property type="match status" value="1"/>
</dbReference>
<gene>
    <name evidence="9" type="ORF">C4B24_03760</name>
</gene>
<dbReference type="OrthoDB" id="9772053at2"/>
<comment type="similarity">
    <text evidence="1 6">Belongs to the peptidase M42 family.</text>
</comment>
<feature type="binding site" evidence="8">
    <location>
        <position position="220"/>
    </location>
    <ligand>
        <name>Zn(2+)</name>
        <dbReference type="ChEBI" id="CHEBI:29105"/>
        <label>2</label>
    </ligand>
</feature>
<accession>A0A4V2NI27</accession>
<dbReference type="CDD" id="cd05656">
    <property type="entry name" value="M42_Frv"/>
    <property type="match status" value="1"/>
</dbReference>
<feature type="active site" description="Proton acceptor" evidence="7">
    <location>
        <position position="219"/>
    </location>
</feature>
<dbReference type="Proteomes" id="UP000294192">
    <property type="component" value="Unassembled WGS sequence"/>
</dbReference>
<dbReference type="EMBL" id="PSZO01000020">
    <property type="protein sequence ID" value="TCG10818.1"/>
    <property type="molecule type" value="Genomic_DNA"/>
</dbReference>
<dbReference type="SUPFAM" id="SSF53187">
    <property type="entry name" value="Zn-dependent exopeptidases"/>
    <property type="match status" value="1"/>
</dbReference>
<dbReference type="InterPro" id="IPR051464">
    <property type="entry name" value="Peptidase_M42_aminopept"/>
</dbReference>
<evidence type="ECO:0000313" key="9">
    <source>
        <dbReference type="EMBL" id="TCG10818.1"/>
    </source>
</evidence>
<feature type="binding site" evidence="8">
    <location>
        <position position="242"/>
    </location>
    <ligand>
        <name>Zn(2+)</name>
        <dbReference type="ChEBI" id="CHEBI:29105"/>
        <label>1</label>
    </ligand>
</feature>
<evidence type="ECO:0000256" key="1">
    <source>
        <dbReference type="ARBA" id="ARBA00006272"/>
    </source>
</evidence>
<dbReference type="SUPFAM" id="SSF101821">
    <property type="entry name" value="Aminopeptidase/glucanase lid domain"/>
    <property type="match status" value="1"/>
</dbReference>
<feature type="binding site" evidence="8">
    <location>
        <position position="328"/>
    </location>
    <ligand>
        <name>Zn(2+)</name>
        <dbReference type="ChEBI" id="CHEBI:29105"/>
        <label>2</label>
    </ligand>
</feature>
<dbReference type="GO" id="GO:0006508">
    <property type="term" value="P:proteolysis"/>
    <property type="evidence" value="ECO:0007669"/>
    <property type="project" value="UniProtKB-KW"/>
</dbReference>
<feature type="binding site" evidence="8">
    <location>
        <position position="187"/>
    </location>
    <ligand>
        <name>Zn(2+)</name>
        <dbReference type="ChEBI" id="CHEBI:29105"/>
        <label>2</label>
    </ligand>
</feature>
<dbReference type="InterPro" id="IPR023367">
    <property type="entry name" value="Peptidase_M42_dom2"/>
</dbReference>
<evidence type="ECO:0000256" key="7">
    <source>
        <dbReference type="PIRSR" id="PIRSR001123-1"/>
    </source>
</evidence>
<keyword evidence="4 8" id="KW-0479">Metal-binding</keyword>
<reference evidence="9 10" key="1">
    <citation type="submission" date="2018-02" db="EMBL/GenBank/DDBJ databases">
        <title>Mycoplasma marinum and Mycoplasma todarodis sp. nov., moderately halophilic and psychrotolerant mycoplasmas isolated from cephalopods.</title>
        <authorList>
            <person name="Viver T."/>
        </authorList>
    </citation>
    <scope>NUCLEOTIDE SEQUENCE [LARGE SCALE GENOMIC DNA]</scope>
    <source>
        <strain evidence="9 10">PE</strain>
    </source>
</reference>
<comment type="cofactor">
    <cofactor evidence="8">
        <name>a divalent metal cation</name>
        <dbReference type="ChEBI" id="CHEBI:60240"/>
    </cofactor>
    <text evidence="8">Binds 2 divalent metal cations per subunit.</text>
</comment>
<dbReference type="RefSeq" id="WP_131599429.1">
    <property type="nucleotide sequence ID" value="NZ_CBDBYK010000009.1"/>
</dbReference>
<sequence>MSIKKNNNDLWKLLESYLSIEGMSRYEDEVAKALRENTKDAGFEYSRDGMGSLIMNKKGNANGPKIMVAAHMDEVGFIVLDIQKNGQIKLSMVGGVWPHTVVGQSARLINSEGKVYRGIFGHTSIHILEREKVTKTMKLNEMFVDCGFKSKEEAIEAGVEPGDRVYMEANNFTMGKDNEYVVGKAMDNRAGVTIIDQVVNNLKDVKNNNDLYVVGTVQEEVGTRGARTSVSKINPDIAIAIDTCASHDTFGAIAGVQELGKGIALRVKDGGTMMDPKLVKFIYSLAKKHNIPCYKFVAQGGGTDAAQMQYGKGGVATITLSIPQRYLHSPHGVCHLTDIKAGIQLITEFVKVYDADAWKEMQYK</sequence>
<evidence type="ECO:0000256" key="2">
    <source>
        <dbReference type="ARBA" id="ARBA00022438"/>
    </source>
</evidence>
<keyword evidence="10" id="KW-1185">Reference proteome</keyword>
<protein>
    <submittedName>
        <fullName evidence="9">Aminopeptidase</fullName>
    </submittedName>
</protein>
<dbReference type="GO" id="GO:0046872">
    <property type="term" value="F:metal ion binding"/>
    <property type="evidence" value="ECO:0007669"/>
    <property type="project" value="UniProtKB-UniRule"/>
</dbReference>
<dbReference type="Pfam" id="PF05343">
    <property type="entry name" value="Peptidase_M42"/>
    <property type="match status" value="1"/>
</dbReference>
<feature type="binding site" evidence="8">
    <location>
        <position position="71"/>
    </location>
    <ligand>
        <name>Zn(2+)</name>
        <dbReference type="ChEBI" id="CHEBI:29105"/>
        <label>1</label>
    </ligand>
</feature>
<keyword evidence="2 9" id="KW-0031">Aminopeptidase</keyword>
<dbReference type="InterPro" id="IPR008007">
    <property type="entry name" value="Peptidase_M42"/>
</dbReference>
<evidence type="ECO:0000256" key="6">
    <source>
        <dbReference type="PIRNR" id="PIRNR001123"/>
    </source>
</evidence>
<dbReference type="GO" id="GO:0004177">
    <property type="term" value="F:aminopeptidase activity"/>
    <property type="evidence" value="ECO:0007669"/>
    <property type="project" value="UniProtKB-UniRule"/>
</dbReference>
<organism evidence="9 10">
    <name type="scientific">Mycoplasma marinum</name>
    <dbReference type="NCBI Taxonomy" id="1937190"/>
    <lineage>
        <taxon>Bacteria</taxon>
        <taxon>Bacillati</taxon>
        <taxon>Mycoplasmatota</taxon>
        <taxon>Mollicutes</taxon>
        <taxon>Mycoplasmataceae</taxon>
        <taxon>Mycoplasma</taxon>
    </lineage>
</organism>
<proteinExistence type="inferred from homology"/>
<name>A0A4V2NI27_9MOLU</name>
<evidence type="ECO:0000256" key="3">
    <source>
        <dbReference type="ARBA" id="ARBA00022670"/>
    </source>
</evidence>
<evidence type="ECO:0000256" key="5">
    <source>
        <dbReference type="ARBA" id="ARBA00022801"/>
    </source>
</evidence>
<evidence type="ECO:0000313" key="10">
    <source>
        <dbReference type="Proteomes" id="UP000294192"/>
    </source>
</evidence>
<dbReference type="Gene3D" id="3.40.630.10">
    <property type="entry name" value="Zn peptidases"/>
    <property type="match status" value="1"/>
</dbReference>
<dbReference type="AlphaFoldDB" id="A0A4V2NI27"/>
<dbReference type="PIRSF" id="PIRSF001123">
    <property type="entry name" value="PepA_GA"/>
    <property type="match status" value="1"/>
</dbReference>